<evidence type="ECO:0000313" key="2">
    <source>
        <dbReference type="WBParaSite" id="RSKR_0000578800.1"/>
    </source>
</evidence>
<organism evidence="1 2">
    <name type="scientific">Rhabditophanes sp. KR3021</name>
    <dbReference type="NCBI Taxonomy" id="114890"/>
    <lineage>
        <taxon>Eukaryota</taxon>
        <taxon>Metazoa</taxon>
        <taxon>Ecdysozoa</taxon>
        <taxon>Nematoda</taxon>
        <taxon>Chromadorea</taxon>
        <taxon>Rhabditida</taxon>
        <taxon>Tylenchina</taxon>
        <taxon>Panagrolaimomorpha</taxon>
        <taxon>Strongyloidoidea</taxon>
        <taxon>Alloionematidae</taxon>
        <taxon>Rhabditophanes</taxon>
    </lineage>
</organism>
<dbReference type="Proteomes" id="UP000095286">
    <property type="component" value="Unplaced"/>
</dbReference>
<name>A0AC35TZP5_9BILA</name>
<dbReference type="WBParaSite" id="RSKR_0000578800.1">
    <property type="protein sequence ID" value="RSKR_0000578800.1"/>
    <property type="gene ID" value="RSKR_0000578800"/>
</dbReference>
<evidence type="ECO:0000313" key="1">
    <source>
        <dbReference type="Proteomes" id="UP000095286"/>
    </source>
</evidence>
<proteinExistence type="predicted"/>
<reference evidence="2" key="1">
    <citation type="submission" date="2016-11" db="UniProtKB">
        <authorList>
            <consortium name="WormBaseParasite"/>
        </authorList>
    </citation>
    <scope>IDENTIFICATION</scope>
    <source>
        <strain evidence="2">KR3021</strain>
    </source>
</reference>
<sequence>MVEIFEHAVDLISEDFMLECEFGLQYRKMNYWQKVGTMKYRWKRGSDKESRVHTNNIFKTNFTFANACIIEPEDTVYESIPYDFSEIMISESVIGENKLIPYNCDTQQEDSLYMGTSITHSASHHRQIMIPINHLICNPIFKKLKNSHSFNRDAILAVKTDLEERVLIMEIPNVGWVCDPMPQMAVDYYEANHHLLKTIPLFQNFVGLNDHIKKVEVDQWIKANMELIECEWIVIHKQKDIIKRFQQKILSDCCTVQWMCAIHDDLKLNDDSASALIESYKNELIILIQGLDNTLEQVLKFKKSLISQKDPVGGSGAVVMWVRYQLQKSHNKVIFHRLKVLNQNGKCLFKRFPEVFGTLTKLPQFCDYIPQTHTTKSSSQSGNKRRGNCATQI</sequence>
<protein>
    <submittedName>
        <fullName evidence="2">YqaJ domain-containing protein</fullName>
    </submittedName>
</protein>
<accession>A0AC35TZP5</accession>